<evidence type="ECO:0000256" key="1">
    <source>
        <dbReference type="SAM" id="Phobius"/>
    </source>
</evidence>
<dbReference type="Proteomes" id="UP000014854">
    <property type="component" value="Unassembled WGS sequence"/>
</dbReference>
<dbReference type="AlphaFoldDB" id="S7JMD9"/>
<evidence type="ECO:0000313" key="3">
    <source>
        <dbReference type="Proteomes" id="UP000014854"/>
    </source>
</evidence>
<protein>
    <submittedName>
        <fullName evidence="2">Uncharacterized protein</fullName>
    </submittedName>
</protein>
<accession>S7JMD9</accession>
<dbReference type="EMBL" id="ASXS01000001">
    <property type="protein sequence ID" value="EPP25276.1"/>
    <property type="molecule type" value="Genomic_DNA"/>
</dbReference>
<keyword evidence="1" id="KW-0472">Membrane</keyword>
<dbReference type="PATRIC" id="fig|1336752.4.peg.428"/>
<organism evidence="2 3">
    <name type="scientific">Vibrio fluvialis PG41</name>
    <dbReference type="NCBI Taxonomy" id="1336752"/>
    <lineage>
        <taxon>Bacteria</taxon>
        <taxon>Pseudomonadati</taxon>
        <taxon>Pseudomonadota</taxon>
        <taxon>Gammaproteobacteria</taxon>
        <taxon>Vibrionales</taxon>
        <taxon>Vibrionaceae</taxon>
        <taxon>Vibrio</taxon>
    </lineage>
</organism>
<comment type="caution">
    <text evidence="2">The sequence shown here is derived from an EMBL/GenBank/DDBJ whole genome shotgun (WGS) entry which is preliminary data.</text>
</comment>
<keyword evidence="1" id="KW-1133">Transmembrane helix</keyword>
<evidence type="ECO:0000313" key="2">
    <source>
        <dbReference type="EMBL" id="EPP25276.1"/>
    </source>
</evidence>
<name>S7JMD9_VIBFL</name>
<gene>
    <name evidence="2" type="ORF">L910_0427</name>
</gene>
<feature type="transmembrane region" description="Helical" evidence="1">
    <location>
        <begin position="15"/>
        <end position="37"/>
    </location>
</feature>
<keyword evidence="1" id="KW-0812">Transmembrane</keyword>
<sequence length="38" mass="4123">MGTHSFAAYLQLQVVWVYAAMAHIGTNAVFQAALWIAA</sequence>
<proteinExistence type="predicted"/>
<reference evidence="2 3" key="1">
    <citation type="journal article" date="2013" name="Gut Pathog.">
        <title>Evidence of a new metabolic capacity in an emerging diarrheal pathogen: lessons from the draft genomes of Vibrio fluvialis strains PG41 and I21563.</title>
        <authorList>
            <person name="Khatri I."/>
            <person name="Mahajan S."/>
            <person name="Dureja C."/>
            <person name="Subramanian S."/>
            <person name="Raychaudhuri S."/>
        </authorList>
    </citation>
    <scope>NUCLEOTIDE SEQUENCE [LARGE SCALE GENOMIC DNA]</scope>
    <source>
        <strain evidence="2 3">PG41</strain>
    </source>
</reference>